<keyword evidence="6" id="KW-1185">Reference proteome</keyword>
<dbReference type="PANTHER" id="PTHR36852">
    <property type="entry name" value="PROTEIN GVPL 2"/>
    <property type="match status" value="1"/>
</dbReference>
<proteinExistence type="inferred from homology"/>
<evidence type="ECO:0000313" key="5">
    <source>
        <dbReference type="EMBL" id="ABD10390.1"/>
    </source>
</evidence>
<name>Q2JEA2_FRACC</name>
<dbReference type="Proteomes" id="UP000001937">
    <property type="component" value="Chromosome"/>
</dbReference>
<comment type="subcellular location">
    <subcellularLocation>
        <location evidence="2">Gas vesicle</location>
    </subcellularLocation>
</comment>
<dbReference type="PANTHER" id="PTHR36852:SF1">
    <property type="entry name" value="PROTEIN GVPL 2"/>
    <property type="match status" value="1"/>
</dbReference>
<dbReference type="RefSeq" id="WP_011435458.1">
    <property type="nucleotide sequence ID" value="NC_007777.1"/>
</dbReference>
<dbReference type="HOGENOM" id="CLU_065736_3_1_11"/>
<dbReference type="EMBL" id="CP000249">
    <property type="protein sequence ID" value="ABD10390.1"/>
    <property type="molecule type" value="Genomic_DNA"/>
</dbReference>
<dbReference type="GO" id="GO:0031411">
    <property type="term" value="C:gas vesicle"/>
    <property type="evidence" value="ECO:0007669"/>
    <property type="project" value="UniProtKB-SubCell"/>
</dbReference>
<evidence type="ECO:0000256" key="4">
    <source>
        <dbReference type="SAM" id="MobiDB-lite"/>
    </source>
</evidence>
<feature type="compositionally biased region" description="Low complexity" evidence="4">
    <location>
        <begin position="243"/>
        <end position="252"/>
    </location>
</feature>
<dbReference type="STRING" id="106370.Francci3_1007"/>
<dbReference type="Pfam" id="PF06386">
    <property type="entry name" value="GvpL_GvpF"/>
    <property type="match status" value="1"/>
</dbReference>
<dbReference type="InterPro" id="IPR009430">
    <property type="entry name" value="GvpL/GvpF"/>
</dbReference>
<gene>
    <name evidence="5" type="ordered locus">Francci3_1007</name>
</gene>
<dbReference type="GO" id="GO:0031412">
    <property type="term" value="P:gas vesicle organization"/>
    <property type="evidence" value="ECO:0007669"/>
    <property type="project" value="InterPro"/>
</dbReference>
<keyword evidence="1" id="KW-0304">Gas vesicle</keyword>
<comment type="similarity">
    <text evidence="3">Belongs to the gas vesicle GvpF/GvpL family.</text>
</comment>
<sequence>MSVIIYGITRSGHPAPMPPPPGIGHPPGQVHLVRFGPLAAAVSVTADVGILGESEAVRHLDILQRLLAGGPVLPLRFGTVAPDEAAVCREVLAPLADEMPDRLDALEGLVELHLDVEEDERSALTEVLPGSPFVGVTPSADLDARIRLGQQVADLVIARRQRQADAILDLLRPLALSDRPRRPHGGADDPVLSWAFLLRDAAVDAFDAAVADLRRACPYFTIEYVGPLPAIDFAEDPTGPPGAGDTADADAFGGTGRWGWSSDSDIWEGNDQ</sequence>
<dbReference type="OrthoDB" id="3867411at2"/>
<evidence type="ECO:0000256" key="2">
    <source>
        <dbReference type="ARBA" id="ARBA00035108"/>
    </source>
</evidence>
<protein>
    <submittedName>
        <fullName evidence="5">Gas vesicle synthesis GvpLGvpF</fullName>
    </submittedName>
</protein>
<dbReference type="AlphaFoldDB" id="Q2JEA2"/>
<accession>Q2JEA2</accession>
<evidence type="ECO:0000313" key="6">
    <source>
        <dbReference type="Proteomes" id="UP000001937"/>
    </source>
</evidence>
<dbReference type="KEGG" id="fra:Francci3_1007"/>
<organism evidence="5 6">
    <name type="scientific">Frankia casuarinae (strain DSM 45818 / CECT 9043 / HFP020203 / CcI3)</name>
    <dbReference type="NCBI Taxonomy" id="106370"/>
    <lineage>
        <taxon>Bacteria</taxon>
        <taxon>Bacillati</taxon>
        <taxon>Actinomycetota</taxon>
        <taxon>Actinomycetes</taxon>
        <taxon>Frankiales</taxon>
        <taxon>Frankiaceae</taxon>
        <taxon>Frankia</taxon>
    </lineage>
</organism>
<dbReference type="eggNOG" id="COG0154">
    <property type="taxonomic scope" value="Bacteria"/>
</dbReference>
<reference evidence="5 6" key="1">
    <citation type="journal article" date="2007" name="Genome Res.">
        <title>Genome characteristics of facultatively symbiotic Frankia sp. strains reflect host range and host plant biogeography.</title>
        <authorList>
            <person name="Normand P."/>
            <person name="Lapierre P."/>
            <person name="Tisa L.S."/>
            <person name="Gogarten J.P."/>
            <person name="Alloisio N."/>
            <person name="Bagnarol E."/>
            <person name="Bassi C.A."/>
            <person name="Berry A.M."/>
            <person name="Bickhart D.M."/>
            <person name="Choisne N."/>
            <person name="Couloux A."/>
            <person name="Cournoyer B."/>
            <person name="Cruveiller S."/>
            <person name="Daubin V."/>
            <person name="Demange N."/>
            <person name="Francino M.P."/>
            <person name="Goltsman E."/>
            <person name="Huang Y."/>
            <person name="Kopp O.R."/>
            <person name="Labarre L."/>
            <person name="Lapidus A."/>
            <person name="Lavire C."/>
            <person name="Marechal J."/>
            <person name="Martinez M."/>
            <person name="Mastronunzio J.E."/>
            <person name="Mullin B.C."/>
            <person name="Niemann J."/>
            <person name="Pujic P."/>
            <person name="Rawnsley T."/>
            <person name="Rouy Z."/>
            <person name="Schenowitz C."/>
            <person name="Sellstedt A."/>
            <person name="Tavares F."/>
            <person name="Tomkins J.P."/>
            <person name="Vallenet D."/>
            <person name="Valverde C."/>
            <person name="Wall L.G."/>
            <person name="Wang Y."/>
            <person name="Medigue C."/>
            <person name="Benson D.R."/>
        </authorList>
    </citation>
    <scope>NUCLEOTIDE SEQUENCE [LARGE SCALE GENOMIC DNA]</scope>
    <source>
        <strain evidence="6">DSM 45818 / CECT 9043 / CcI3</strain>
    </source>
</reference>
<feature type="region of interest" description="Disordered" evidence="4">
    <location>
        <begin position="235"/>
        <end position="272"/>
    </location>
</feature>
<evidence type="ECO:0000256" key="1">
    <source>
        <dbReference type="ARBA" id="ARBA00022987"/>
    </source>
</evidence>
<evidence type="ECO:0000256" key="3">
    <source>
        <dbReference type="ARBA" id="ARBA00035643"/>
    </source>
</evidence>